<evidence type="ECO:0000256" key="9">
    <source>
        <dbReference type="SAM" id="MobiDB-lite"/>
    </source>
</evidence>
<dbReference type="GeneID" id="106467899"/>
<dbReference type="Proteomes" id="UP000694941">
    <property type="component" value="Unplaced"/>
</dbReference>
<evidence type="ECO:0000313" key="11">
    <source>
        <dbReference type="Proteomes" id="UP000694941"/>
    </source>
</evidence>
<dbReference type="Pfam" id="PF05781">
    <property type="entry name" value="MRVI1"/>
    <property type="match status" value="1"/>
</dbReference>
<sequence length="601" mass="67100">MLLTSFVIDELKSSHNLLSGLIVAIEDKLRKRALSLTPKHKLLMPDLMETLETESVKGSANKNRESESIDQQPAVEMAVPPAPGNNPIYPSFPDTFLKRLGLHGSSSFSNDQLSEQEIESKFSTLSLGFKTDKLTLSKRIELQQRQRDTAETNVENETKALKEYLNVLNQLSTTHEMRELISKIQQQVDVVHRSTCRVSSRAEIYGAVQQEERMNRAFEVMVMYVENLKRVYEKEHQELEETRRLLIENRLLPSNSSEAGNDESKMLRSLRSMSIGGGGKTMHGVSHHYLMHATKEASLRRASFSTLHHHYLPIDRSHGSIITNGVESRGRLLSTVVSAVSSLGTTTGNANLSNRLSTHPSSTPPKQFMSRRSSLPAATGPVFGLGRSSIAISTLNGKSLHAEDIPEQELDYCANGDEGKKYLLKNDSSSKLDQTIQASKDENLFMMRTRRTDSAGQISAEKNSEFESLARQISVKSCEEVPLEFDSQSSLDDDGLTEQGSDDGGNLGIHEHWAVRNRTLDKSSIIRKIFWEMREWDNTTLQSRLRLILSVILVLAGVFSIVATLVPVQATTACPQTSNTSFQNILRVFFGPYLSLTHNPL</sequence>
<gene>
    <name evidence="12 13" type="primary">LOC106467899</name>
</gene>
<evidence type="ECO:0000256" key="3">
    <source>
        <dbReference type="ARBA" id="ARBA00022490"/>
    </source>
</evidence>
<reference evidence="12 13" key="1">
    <citation type="submission" date="2025-05" db="UniProtKB">
        <authorList>
            <consortium name="RefSeq"/>
        </authorList>
    </citation>
    <scope>IDENTIFICATION</scope>
    <source>
        <tissue evidence="12 13">Muscle</tissue>
    </source>
</reference>
<dbReference type="PANTHER" id="PTHR15352:SF1">
    <property type="entry name" value="KASH5-LIKE COILED-COIL DOMAIN-CONTAINING PROTEIN"/>
    <property type="match status" value="1"/>
</dbReference>
<evidence type="ECO:0000256" key="8">
    <source>
        <dbReference type="SAM" id="Coils"/>
    </source>
</evidence>
<name>A0ABM1T7G0_LIMPO</name>
<proteinExistence type="predicted"/>
<protein>
    <submittedName>
        <fullName evidence="12">Uncharacterized protein LOC106467899 isoform X1</fullName>
    </submittedName>
    <submittedName>
        <fullName evidence="13">Uncharacterized protein LOC106467899 isoform X2</fullName>
    </submittedName>
</protein>
<evidence type="ECO:0000313" key="12">
    <source>
        <dbReference type="RefSeq" id="XP_022251816.1"/>
    </source>
</evidence>
<evidence type="ECO:0000256" key="5">
    <source>
        <dbReference type="ARBA" id="ARBA00022989"/>
    </source>
</evidence>
<keyword evidence="3" id="KW-0963">Cytoplasm</keyword>
<feature type="transmembrane region" description="Helical" evidence="10">
    <location>
        <begin position="547"/>
        <end position="568"/>
    </location>
</feature>
<organism evidence="11 12">
    <name type="scientific">Limulus polyphemus</name>
    <name type="common">Atlantic horseshoe crab</name>
    <dbReference type="NCBI Taxonomy" id="6850"/>
    <lineage>
        <taxon>Eukaryota</taxon>
        <taxon>Metazoa</taxon>
        <taxon>Ecdysozoa</taxon>
        <taxon>Arthropoda</taxon>
        <taxon>Chelicerata</taxon>
        <taxon>Merostomata</taxon>
        <taxon>Xiphosura</taxon>
        <taxon>Limulidae</taxon>
        <taxon>Limulus</taxon>
    </lineage>
</organism>
<evidence type="ECO:0000313" key="13">
    <source>
        <dbReference type="RefSeq" id="XP_022251817.1"/>
    </source>
</evidence>
<dbReference type="RefSeq" id="XP_022251816.1">
    <property type="nucleotide sequence ID" value="XM_022396108.1"/>
</dbReference>
<dbReference type="PANTHER" id="PTHR15352">
    <property type="entry name" value="LYMPHOID-RESTRICTED MEMBRANE PROTEIN, JAW1"/>
    <property type="match status" value="1"/>
</dbReference>
<keyword evidence="11" id="KW-1185">Reference proteome</keyword>
<dbReference type="RefSeq" id="XP_022251817.1">
    <property type="nucleotide sequence ID" value="XM_022396109.1"/>
</dbReference>
<keyword evidence="4 10" id="KW-0812">Transmembrane</keyword>
<keyword evidence="6 8" id="KW-0175">Coiled coil</keyword>
<dbReference type="InterPro" id="IPR008677">
    <property type="entry name" value="MRVI1"/>
</dbReference>
<evidence type="ECO:0000256" key="10">
    <source>
        <dbReference type="SAM" id="Phobius"/>
    </source>
</evidence>
<evidence type="ECO:0000256" key="6">
    <source>
        <dbReference type="ARBA" id="ARBA00023054"/>
    </source>
</evidence>
<keyword evidence="7 10" id="KW-0472">Membrane</keyword>
<feature type="coiled-coil region" evidence="8">
    <location>
        <begin position="140"/>
        <end position="174"/>
    </location>
</feature>
<evidence type="ECO:0000256" key="1">
    <source>
        <dbReference type="ARBA" id="ARBA00004167"/>
    </source>
</evidence>
<accession>A0ABM1T7G0</accession>
<comment type="subcellular location">
    <subcellularLocation>
        <location evidence="2">Cytoplasm</location>
    </subcellularLocation>
    <subcellularLocation>
        <location evidence="1">Membrane</location>
        <topology evidence="1">Single-pass membrane protein</topology>
    </subcellularLocation>
</comment>
<keyword evidence="5 10" id="KW-1133">Transmembrane helix</keyword>
<feature type="compositionally biased region" description="Polar residues" evidence="9">
    <location>
        <begin position="349"/>
        <end position="372"/>
    </location>
</feature>
<evidence type="ECO:0000256" key="2">
    <source>
        <dbReference type="ARBA" id="ARBA00004496"/>
    </source>
</evidence>
<feature type="region of interest" description="Disordered" evidence="9">
    <location>
        <begin position="347"/>
        <end position="372"/>
    </location>
</feature>
<evidence type="ECO:0000256" key="4">
    <source>
        <dbReference type="ARBA" id="ARBA00022692"/>
    </source>
</evidence>
<evidence type="ECO:0000256" key="7">
    <source>
        <dbReference type="ARBA" id="ARBA00023136"/>
    </source>
</evidence>